<feature type="region of interest" description="Disordered" evidence="1">
    <location>
        <begin position="64"/>
        <end position="101"/>
    </location>
</feature>
<feature type="compositionally biased region" description="Basic and acidic residues" evidence="1">
    <location>
        <begin position="77"/>
        <end position="101"/>
    </location>
</feature>
<accession>A0A448YZF9</accession>
<gene>
    <name evidence="2" type="ORF">PSNMU_V1.4_AUG-EV-PASAV3_0019320</name>
</gene>
<organism evidence="2 3">
    <name type="scientific">Pseudo-nitzschia multistriata</name>
    <dbReference type="NCBI Taxonomy" id="183589"/>
    <lineage>
        <taxon>Eukaryota</taxon>
        <taxon>Sar</taxon>
        <taxon>Stramenopiles</taxon>
        <taxon>Ochrophyta</taxon>
        <taxon>Bacillariophyta</taxon>
        <taxon>Bacillariophyceae</taxon>
        <taxon>Bacillariophycidae</taxon>
        <taxon>Bacillariales</taxon>
        <taxon>Bacillariaceae</taxon>
        <taxon>Pseudo-nitzschia</taxon>
    </lineage>
</organism>
<evidence type="ECO:0000313" key="3">
    <source>
        <dbReference type="Proteomes" id="UP000291116"/>
    </source>
</evidence>
<reference evidence="2 3" key="1">
    <citation type="submission" date="2019-01" db="EMBL/GenBank/DDBJ databases">
        <authorList>
            <person name="Ferrante I. M."/>
        </authorList>
    </citation>
    <scope>NUCLEOTIDE SEQUENCE [LARGE SCALE GENOMIC DNA]</scope>
    <source>
        <strain evidence="2 3">B856</strain>
    </source>
</reference>
<dbReference type="AlphaFoldDB" id="A0A448YZF9"/>
<sequence>MHADFVFRKKDLSFPSGEVVAHATTCHRRSMDRNFQESHFCQLSIAVALVSEFCNLQSLRRNRLRSGSSPRSTGKTVRGEALRVAGHDPKRGRPNRNADHARKEALVLPTVISRFISKIRGIKTTMEVDARNNPTVPPFCASQYDHSLETLKPC</sequence>
<name>A0A448YZF9_9STRA</name>
<evidence type="ECO:0000313" key="2">
    <source>
        <dbReference type="EMBL" id="VEU35203.1"/>
    </source>
</evidence>
<dbReference type="EMBL" id="CAACVS010000052">
    <property type="protein sequence ID" value="VEU35203.1"/>
    <property type="molecule type" value="Genomic_DNA"/>
</dbReference>
<evidence type="ECO:0000256" key="1">
    <source>
        <dbReference type="SAM" id="MobiDB-lite"/>
    </source>
</evidence>
<dbReference type="Proteomes" id="UP000291116">
    <property type="component" value="Unassembled WGS sequence"/>
</dbReference>
<keyword evidence="3" id="KW-1185">Reference proteome</keyword>
<protein>
    <submittedName>
        <fullName evidence="2">Uncharacterized protein</fullName>
    </submittedName>
</protein>
<proteinExistence type="predicted"/>